<evidence type="ECO:0000313" key="2">
    <source>
        <dbReference type="Proteomes" id="UP000069850"/>
    </source>
</evidence>
<name>A0A0X3BPP1_9EURY</name>
<reference evidence="1 2" key="1">
    <citation type="submission" date="2016-01" db="EMBL/GenBank/DDBJ databases">
        <authorList>
            <person name="Manzoor S."/>
        </authorList>
    </citation>
    <scope>NUCLEOTIDE SEQUENCE [LARGE SCALE GENOMIC DNA]</scope>
    <source>
        <strain evidence="1">Methanoculleus sp MAB1</strain>
    </source>
</reference>
<evidence type="ECO:0000313" key="1">
    <source>
        <dbReference type="EMBL" id="CVK33790.1"/>
    </source>
</evidence>
<sequence length="25" mass="2731">MTLRSILPLKQSSSVVNGCTFKGYT</sequence>
<dbReference type="Proteomes" id="UP000069850">
    <property type="component" value="Chromosome 1"/>
</dbReference>
<accession>A0A0X3BPP1</accession>
<organism evidence="1 2">
    <name type="scientific">Methanoculleus bourgensis</name>
    <dbReference type="NCBI Taxonomy" id="83986"/>
    <lineage>
        <taxon>Archaea</taxon>
        <taxon>Methanobacteriati</taxon>
        <taxon>Methanobacteriota</taxon>
        <taxon>Stenosarchaea group</taxon>
        <taxon>Methanomicrobia</taxon>
        <taxon>Methanomicrobiales</taxon>
        <taxon>Methanomicrobiaceae</taxon>
        <taxon>Methanoculleus</taxon>
    </lineage>
</organism>
<protein>
    <submittedName>
        <fullName evidence="1">Uncharacterized protein</fullName>
    </submittedName>
</protein>
<proteinExistence type="predicted"/>
<gene>
    <name evidence="1" type="ORF">MMAB1_2577</name>
</gene>
<dbReference type="AlphaFoldDB" id="A0A0X3BPP1"/>
<dbReference type="EMBL" id="LT158599">
    <property type="protein sequence ID" value="CVK33790.1"/>
    <property type="molecule type" value="Genomic_DNA"/>
</dbReference>
<dbReference type="KEGG" id="mema:MMAB1_2577"/>